<dbReference type="Pfam" id="PF10317">
    <property type="entry name" value="7TM_GPCR_Srd"/>
    <property type="match status" value="1"/>
</dbReference>
<dbReference type="GO" id="GO:0016020">
    <property type="term" value="C:membrane"/>
    <property type="evidence" value="ECO:0007669"/>
    <property type="project" value="UniProtKB-SubCell"/>
</dbReference>
<evidence type="ECO:0008006" key="10">
    <source>
        <dbReference type="Google" id="ProtNLM"/>
    </source>
</evidence>
<dbReference type="InterPro" id="IPR050920">
    <property type="entry name" value="Nematode_rcpt-like_delta"/>
</dbReference>
<keyword evidence="9" id="KW-1185">Reference proteome</keyword>
<reference evidence="8 9" key="1">
    <citation type="submission" date="2018-11" db="EMBL/GenBank/DDBJ databases">
        <authorList>
            <consortium name="Pathogen Informatics"/>
        </authorList>
    </citation>
    <scope>NUCLEOTIDE SEQUENCE [LARGE SCALE GENOMIC DNA]</scope>
</reference>
<keyword evidence="4 7" id="KW-1133">Transmembrane helix</keyword>
<evidence type="ECO:0000256" key="1">
    <source>
        <dbReference type="ARBA" id="ARBA00004141"/>
    </source>
</evidence>
<feature type="transmembrane region" description="Helical" evidence="7">
    <location>
        <begin position="130"/>
        <end position="151"/>
    </location>
</feature>
<feature type="transmembrane region" description="Helical" evidence="7">
    <location>
        <begin position="94"/>
        <end position="118"/>
    </location>
</feature>
<dbReference type="PANTHER" id="PTHR22945:SF90">
    <property type="entry name" value="G_PROTEIN_RECEP_F1_2 DOMAIN-CONTAINING PROTEIN"/>
    <property type="match status" value="1"/>
</dbReference>
<dbReference type="EMBL" id="UYYB01021006">
    <property type="protein sequence ID" value="VDM71563.1"/>
    <property type="molecule type" value="Genomic_DNA"/>
</dbReference>
<organism evidence="8 9">
    <name type="scientific">Strongylus vulgaris</name>
    <name type="common">Blood worm</name>
    <dbReference type="NCBI Taxonomy" id="40348"/>
    <lineage>
        <taxon>Eukaryota</taxon>
        <taxon>Metazoa</taxon>
        <taxon>Ecdysozoa</taxon>
        <taxon>Nematoda</taxon>
        <taxon>Chromadorea</taxon>
        <taxon>Rhabditida</taxon>
        <taxon>Rhabditina</taxon>
        <taxon>Rhabditomorpha</taxon>
        <taxon>Strongyloidea</taxon>
        <taxon>Strongylidae</taxon>
        <taxon>Strongylus</taxon>
    </lineage>
</organism>
<evidence type="ECO:0000313" key="8">
    <source>
        <dbReference type="EMBL" id="VDM71563.1"/>
    </source>
</evidence>
<name>A0A3P7IUT2_STRVU</name>
<accession>A0A3P7IUT2</accession>
<sequence length="205" mass="23379">MIHSFIQVAFSFTNDPEDLVKARITQVFGYDTSKECVSGHLSIFSFSVLGTILHMTLPVTPVYVAILLLRRGIAMRLKTEKRMSEHTRRLHQQLLNAITYQACIPIFYFFAVLTFSLGQLEVLHHPLLEFATFALVCFIPALSPMSSFYFIRPYRMWLCRKIVRMSQSVSYVNEPDGTHAGHTNDNTYESHRKPTAGPATINCSQ</sequence>
<gene>
    <name evidence="8" type="ORF">SVUK_LOCUS6561</name>
</gene>
<evidence type="ECO:0000256" key="3">
    <source>
        <dbReference type="ARBA" id="ARBA00022692"/>
    </source>
</evidence>
<comment type="subcellular location">
    <subcellularLocation>
        <location evidence="1">Membrane</location>
        <topology evidence="1">Multi-pass membrane protein</topology>
    </subcellularLocation>
</comment>
<dbReference type="Proteomes" id="UP000270094">
    <property type="component" value="Unassembled WGS sequence"/>
</dbReference>
<feature type="region of interest" description="Disordered" evidence="6">
    <location>
        <begin position="174"/>
        <end position="205"/>
    </location>
</feature>
<evidence type="ECO:0000256" key="7">
    <source>
        <dbReference type="SAM" id="Phobius"/>
    </source>
</evidence>
<evidence type="ECO:0000313" key="9">
    <source>
        <dbReference type="Proteomes" id="UP000270094"/>
    </source>
</evidence>
<dbReference type="OrthoDB" id="5859769at2759"/>
<feature type="transmembrane region" description="Helical" evidence="7">
    <location>
        <begin position="52"/>
        <end position="73"/>
    </location>
</feature>
<evidence type="ECO:0000256" key="6">
    <source>
        <dbReference type="SAM" id="MobiDB-lite"/>
    </source>
</evidence>
<proteinExistence type="inferred from homology"/>
<dbReference type="PANTHER" id="PTHR22945">
    <property type="entry name" value="SERPENTINE RECEPTOR, CLASS D DELTA"/>
    <property type="match status" value="1"/>
</dbReference>
<dbReference type="AlphaFoldDB" id="A0A3P7IUT2"/>
<keyword evidence="5 7" id="KW-0472">Membrane</keyword>
<evidence type="ECO:0000256" key="4">
    <source>
        <dbReference type="ARBA" id="ARBA00022989"/>
    </source>
</evidence>
<evidence type="ECO:0000256" key="2">
    <source>
        <dbReference type="ARBA" id="ARBA00009166"/>
    </source>
</evidence>
<evidence type="ECO:0000256" key="5">
    <source>
        <dbReference type="ARBA" id="ARBA00023136"/>
    </source>
</evidence>
<dbReference type="InterPro" id="IPR019421">
    <property type="entry name" value="7TM_GPCR_serpentine_rcpt_Srd"/>
</dbReference>
<protein>
    <recommendedName>
        <fullName evidence="10">G-protein coupled receptors family 1 profile domain-containing protein</fullName>
    </recommendedName>
</protein>
<comment type="similarity">
    <text evidence="2">Belongs to the nematode receptor-like protein srd family.</text>
</comment>
<keyword evidence="3 7" id="KW-0812">Transmembrane</keyword>